<dbReference type="SUPFAM" id="SSF53474">
    <property type="entry name" value="alpha/beta-Hydrolases"/>
    <property type="match status" value="1"/>
</dbReference>
<dbReference type="GO" id="GO:0004622">
    <property type="term" value="F:phosphatidylcholine lysophospholipase activity"/>
    <property type="evidence" value="ECO:0007669"/>
    <property type="project" value="UniProtKB-EC"/>
</dbReference>
<protein>
    <submittedName>
        <fullName evidence="3">Lysophospholipase L2</fullName>
        <ecNumber evidence="3">3.1.1.5</ecNumber>
    </submittedName>
</protein>
<reference evidence="3 4" key="1">
    <citation type="submission" date="2016-05" db="EMBL/GenBank/DDBJ databases">
        <title>Microbial solvent formation.</title>
        <authorList>
            <person name="Poehlein A."/>
            <person name="Montoya Solano J.D."/>
            <person name="Flitsch S."/>
            <person name="Krabben P."/>
            <person name="Duerre P."/>
            <person name="Daniel R."/>
        </authorList>
    </citation>
    <scope>NUCLEOTIDE SEQUENCE [LARGE SCALE GENOMIC DNA]</scope>
    <source>
        <strain evidence="3 4">L1-8</strain>
    </source>
</reference>
<evidence type="ECO:0000256" key="1">
    <source>
        <dbReference type="SAM" id="Phobius"/>
    </source>
</evidence>
<proteinExistence type="predicted"/>
<dbReference type="Proteomes" id="UP000191154">
    <property type="component" value="Unassembled WGS sequence"/>
</dbReference>
<evidence type="ECO:0000313" key="4">
    <source>
        <dbReference type="Proteomes" id="UP000191154"/>
    </source>
</evidence>
<keyword evidence="1" id="KW-0472">Membrane</keyword>
<dbReference type="InterPro" id="IPR051044">
    <property type="entry name" value="MAG_DAG_Lipase"/>
</dbReference>
<dbReference type="EC" id="3.1.1.5" evidence="3"/>
<dbReference type="RefSeq" id="WP_077865288.1">
    <property type="nucleotide sequence ID" value="NZ_LZYZ01000003.1"/>
</dbReference>
<keyword evidence="1" id="KW-1133">Transmembrane helix</keyword>
<organism evidence="3 4">
    <name type="scientific">Clostridium saccharobutylicum</name>
    <dbReference type="NCBI Taxonomy" id="169679"/>
    <lineage>
        <taxon>Bacteria</taxon>
        <taxon>Bacillati</taxon>
        <taxon>Bacillota</taxon>
        <taxon>Clostridia</taxon>
        <taxon>Eubacteriales</taxon>
        <taxon>Clostridiaceae</taxon>
        <taxon>Clostridium</taxon>
    </lineage>
</organism>
<dbReference type="InterPro" id="IPR029058">
    <property type="entry name" value="AB_hydrolase_fold"/>
</dbReference>
<keyword evidence="3" id="KW-0378">Hydrolase</keyword>
<name>A0A1S8NCC3_CLOSA</name>
<evidence type="ECO:0000259" key="2">
    <source>
        <dbReference type="Pfam" id="PF12146"/>
    </source>
</evidence>
<gene>
    <name evidence="3" type="primary">pldB_2</name>
    <name evidence="3" type="ORF">CLOSAC_20070</name>
</gene>
<dbReference type="InterPro" id="IPR022742">
    <property type="entry name" value="Hydrolase_4"/>
</dbReference>
<dbReference type="STRING" id="169679.CSACC_16260"/>
<accession>A0A1S8NCC3</accession>
<dbReference type="EMBL" id="LZYZ01000003">
    <property type="protein sequence ID" value="OOM13921.1"/>
    <property type="molecule type" value="Genomic_DNA"/>
</dbReference>
<sequence>MNKNRRKRLLYILRILLVMSIIIGQLFGGYDILSKIANASEVSDNLNNIYVSEENYSDNMKNIVEPYINNKLQYGYIDGDEDVKLYYEKYLIDNPVGNIVISHGYGESLEKYHELIYYFMKSGYNVFGIEHRGHGRSTPLGIADKTQIHVKSFEQYVIDFKSFMDEIVVPNTQGKKTFLYAHSMGGAIGAEFLENYPQYFDSAVLSAPMLEVNTGNIPSFLAKIIAKSEVALGRGGEYVIGKHSYTPEYNVKNIGTTSLNRYNYLHDIIVNNEVFQKGEASYNWANESFKVTEEITKKENAEKVKIPVLLFQAGQDTYVESGGENKFAQNADNCKIKRIENSRHEIYRERDEIQKLYLEEVLDFFNSTNEI</sequence>
<dbReference type="PANTHER" id="PTHR11614">
    <property type="entry name" value="PHOSPHOLIPASE-RELATED"/>
    <property type="match status" value="1"/>
</dbReference>
<keyword evidence="1" id="KW-0812">Transmembrane</keyword>
<dbReference type="Pfam" id="PF12146">
    <property type="entry name" value="Hydrolase_4"/>
    <property type="match status" value="1"/>
</dbReference>
<dbReference type="Gene3D" id="3.40.50.1820">
    <property type="entry name" value="alpha/beta hydrolase"/>
    <property type="match status" value="1"/>
</dbReference>
<comment type="caution">
    <text evidence="3">The sequence shown here is derived from an EMBL/GenBank/DDBJ whole genome shotgun (WGS) entry which is preliminary data.</text>
</comment>
<feature type="transmembrane region" description="Helical" evidence="1">
    <location>
        <begin position="12"/>
        <end position="30"/>
    </location>
</feature>
<feature type="domain" description="Serine aminopeptidase S33" evidence="2">
    <location>
        <begin position="94"/>
        <end position="351"/>
    </location>
</feature>
<evidence type="ECO:0000313" key="3">
    <source>
        <dbReference type="EMBL" id="OOM13921.1"/>
    </source>
</evidence>
<dbReference type="AlphaFoldDB" id="A0A1S8NCC3"/>